<reference evidence="1 2" key="1">
    <citation type="journal article" date="2024" name="Plant Biotechnol. J.">
        <title>Dendrobium thyrsiflorum genome and its molecular insights into genes involved in important horticultural traits.</title>
        <authorList>
            <person name="Chen B."/>
            <person name="Wang J.Y."/>
            <person name="Zheng P.J."/>
            <person name="Li K.L."/>
            <person name="Liang Y.M."/>
            <person name="Chen X.F."/>
            <person name="Zhang C."/>
            <person name="Zhao X."/>
            <person name="He X."/>
            <person name="Zhang G.Q."/>
            <person name="Liu Z.J."/>
            <person name="Xu Q."/>
        </authorList>
    </citation>
    <scope>NUCLEOTIDE SEQUENCE [LARGE SCALE GENOMIC DNA]</scope>
    <source>
        <strain evidence="1">GZMU011</strain>
    </source>
</reference>
<evidence type="ECO:0000313" key="2">
    <source>
        <dbReference type="Proteomes" id="UP001552299"/>
    </source>
</evidence>
<sequence length="164" mass="18683">MLGDIIIAEPNAYIAFAGKRVTLKKTVPDGSQAAESLFHKGDPIVPRNPVLLMSSFSYMLEHHNIRPFGVNALNGESIIRYPLNYERIEWKKSNETCDGYRITSFDFVNKKPFDLFLRSPNLLKFHPSSVLSESSWKKKKRFTSHYIQGSPKIMKPGGCSLFDQ</sequence>
<dbReference type="Proteomes" id="UP001552299">
    <property type="component" value="Unassembled WGS sequence"/>
</dbReference>
<dbReference type="PANTHER" id="PTHR42995">
    <property type="entry name" value="ACETYL-COENZYME A CARBOXYLASE CARBOXYL TRANSFERASE SUBUNIT BETA, CHLOROPLASTIC"/>
    <property type="match status" value="1"/>
</dbReference>
<protein>
    <submittedName>
        <fullName evidence="1">Uncharacterized protein</fullName>
    </submittedName>
</protein>
<comment type="caution">
    <text evidence="1">The sequence shown here is derived from an EMBL/GenBank/DDBJ whole genome shotgun (WGS) entry which is preliminary data.</text>
</comment>
<dbReference type="Gene3D" id="3.90.226.10">
    <property type="entry name" value="2-enoyl-CoA Hydratase, Chain A, domain 1"/>
    <property type="match status" value="1"/>
</dbReference>
<evidence type="ECO:0000313" key="1">
    <source>
        <dbReference type="EMBL" id="KAL0902980.1"/>
    </source>
</evidence>
<organism evidence="1 2">
    <name type="scientific">Dendrobium thyrsiflorum</name>
    <name type="common">Pinecone-like raceme dendrobium</name>
    <name type="synonym">Orchid</name>
    <dbReference type="NCBI Taxonomy" id="117978"/>
    <lineage>
        <taxon>Eukaryota</taxon>
        <taxon>Viridiplantae</taxon>
        <taxon>Streptophyta</taxon>
        <taxon>Embryophyta</taxon>
        <taxon>Tracheophyta</taxon>
        <taxon>Spermatophyta</taxon>
        <taxon>Magnoliopsida</taxon>
        <taxon>Liliopsida</taxon>
        <taxon>Asparagales</taxon>
        <taxon>Orchidaceae</taxon>
        <taxon>Epidendroideae</taxon>
        <taxon>Malaxideae</taxon>
        <taxon>Dendrobiinae</taxon>
        <taxon>Dendrobium</taxon>
    </lineage>
</organism>
<name>A0ABD0TTI2_DENTH</name>
<dbReference type="EMBL" id="JANQDX010000033">
    <property type="protein sequence ID" value="KAL0902980.1"/>
    <property type="molecule type" value="Genomic_DNA"/>
</dbReference>
<gene>
    <name evidence="1" type="ORF">M5K25_028314</name>
</gene>
<keyword evidence="2" id="KW-1185">Reference proteome</keyword>
<dbReference type="PANTHER" id="PTHR42995:SF5">
    <property type="entry name" value="ACETYL-COENZYME A CARBOXYLASE CARBOXYL TRANSFERASE SUBUNIT BETA, CHLOROPLASTIC"/>
    <property type="match status" value="1"/>
</dbReference>
<dbReference type="AlphaFoldDB" id="A0ABD0TTI2"/>
<proteinExistence type="predicted"/>
<accession>A0ABD0TTI2</accession>